<sequence length="95" mass="10596">MAGGSRLASSLTTARITPWWSGPSACPRRAATRGGGRWWALVCGDERNLTAPAGGVRRYPRQVLHWLFTALMVLVVVLTTWFTGYVVYRLFADQR</sequence>
<keyword evidence="1" id="KW-0472">Membrane</keyword>
<dbReference type="EMBL" id="JAMTCP010000016">
    <property type="protein sequence ID" value="MCP2259380.1"/>
    <property type="molecule type" value="Genomic_DNA"/>
</dbReference>
<dbReference type="Proteomes" id="UP001205311">
    <property type="component" value="Unassembled WGS sequence"/>
</dbReference>
<accession>A0ABT1HV25</accession>
<evidence type="ECO:0000313" key="2">
    <source>
        <dbReference type="EMBL" id="MCP2259380.1"/>
    </source>
</evidence>
<evidence type="ECO:0000313" key="3">
    <source>
        <dbReference type="Proteomes" id="UP001205311"/>
    </source>
</evidence>
<keyword evidence="3" id="KW-1185">Reference proteome</keyword>
<proteinExistence type="predicted"/>
<protein>
    <submittedName>
        <fullName evidence="2">Uncharacterized protein</fullName>
    </submittedName>
</protein>
<organism evidence="2 3">
    <name type="scientific">Streptoalloteichus tenebrarius (strain ATCC 17920 / DSM 40477 / JCM 4838 / CBS 697.72 / NBRC 16177 / NCIMB 11028 / NRRL B-12390 / A12253. 1 / ISP 5477)</name>
    <name type="common">Streptomyces tenebrarius</name>
    <dbReference type="NCBI Taxonomy" id="1933"/>
    <lineage>
        <taxon>Bacteria</taxon>
        <taxon>Bacillati</taxon>
        <taxon>Actinomycetota</taxon>
        <taxon>Actinomycetes</taxon>
        <taxon>Pseudonocardiales</taxon>
        <taxon>Pseudonocardiaceae</taxon>
        <taxon>Streptoalloteichus</taxon>
    </lineage>
</organism>
<keyword evidence="1" id="KW-1133">Transmembrane helix</keyword>
<evidence type="ECO:0000256" key="1">
    <source>
        <dbReference type="SAM" id="Phobius"/>
    </source>
</evidence>
<comment type="caution">
    <text evidence="2">The sequence shown here is derived from an EMBL/GenBank/DDBJ whole genome shotgun (WGS) entry which is preliminary data.</text>
</comment>
<gene>
    <name evidence="2" type="ORF">LX15_003081</name>
</gene>
<reference evidence="2 3" key="1">
    <citation type="submission" date="2022-06" db="EMBL/GenBank/DDBJ databases">
        <title>Genomic Encyclopedia of Archaeal and Bacterial Type Strains, Phase II (KMG-II): from individual species to whole genera.</title>
        <authorList>
            <person name="Goeker M."/>
        </authorList>
    </citation>
    <scope>NUCLEOTIDE SEQUENCE [LARGE SCALE GENOMIC DNA]</scope>
    <source>
        <strain evidence="2 3">DSM 40477</strain>
    </source>
</reference>
<name>A0ABT1HV25_STRSD</name>
<feature type="transmembrane region" description="Helical" evidence="1">
    <location>
        <begin position="66"/>
        <end position="88"/>
    </location>
</feature>
<keyword evidence="1" id="KW-0812">Transmembrane</keyword>